<feature type="compositionally biased region" description="Basic and acidic residues" evidence="1">
    <location>
        <begin position="12"/>
        <end position="21"/>
    </location>
</feature>
<gene>
    <name evidence="2" type="primary">N</name>
</gene>
<reference evidence="2 3" key="1">
    <citation type="journal article" date="2015" name="Elife">
        <title>Unprecedented genomic diversity of RNA viruses in arthropods reveals the ancestry of negative-sense RNA viruses.</title>
        <authorList>
            <person name="Li C.X."/>
            <person name="Shi M."/>
            <person name="Tian J.H."/>
            <person name="Lin X.D."/>
            <person name="Kang Y.J."/>
            <person name="Chen L.J."/>
            <person name="Qin X.C."/>
            <person name="Xu J."/>
            <person name="Holmes E.C."/>
            <person name="Zhang Y.Z."/>
        </authorList>
    </citation>
    <scope>NUCLEOTIDE SEQUENCE [LARGE SCALE GENOMIC DNA]</scope>
    <source>
        <strain evidence="2 3">WT3-15</strain>
    </source>
</reference>
<keyword evidence="3" id="KW-1185">Reference proteome</keyword>
<name>A0A0B5KKT5_9VIRU</name>
<accession>A0A0B5KKT5</accession>
<keyword evidence="2" id="KW-0543">Viral nucleoprotein</keyword>
<sequence>MASKGTDVQTFLEHHDAKDSAGEYEVSGQTPMSLLKHDEAKVYNILGMTPADVGATHAGMQFDFGELEAEFARVCVDYRSGLNKTTRSYALEFAVKIIYEVGPESRQVKKGQMDKRWKFRFAMPGKKFSCVYVASYKNNEPPIAQPRVDKNMLILTMKQASLLAQVTFGEAIKICYTDEQVLMSPLCGAIFSKRDIEEINRVCGRADNPDSVSSTLRTLSQSCQSGGHYLEHSDCTVAVVAAVCATRNMTDQKTRNQIITKTYKQYIGANKQFSMEMYEALCQFATGGVPADHSAKRLVEIFEQVNKPMSVFALHRATAQTAVTTRTDNVQMPGTSKGTGSKNVK</sequence>
<evidence type="ECO:0000313" key="2">
    <source>
        <dbReference type="EMBL" id="AJG39330.1"/>
    </source>
</evidence>
<feature type="region of interest" description="Disordered" evidence="1">
    <location>
        <begin position="324"/>
        <end position="345"/>
    </location>
</feature>
<evidence type="ECO:0000313" key="3">
    <source>
        <dbReference type="Proteomes" id="UP000202397"/>
    </source>
</evidence>
<dbReference type="GeneID" id="29140376"/>
<keyword evidence="2" id="KW-0946">Virion</keyword>
<proteinExistence type="predicted"/>
<dbReference type="OrthoDB" id="19236at10239"/>
<feature type="region of interest" description="Disordered" evidence="1">
    <location>
        <begin position="1"/>
        <end position="24"/>
    </location>
</feature>
<dbReference type="Proteomes" id="UP000202397">
    <property type="component" value="Genome"/>
</dbReference>
<dbReference type="KEGG" id="vg:29140376"/>
<evidence type="ECO:0000256" key="1">
    <source>
        <dbReference type="SAM" id="MobiDB-lite"/>
    </source>
</evidence>
<dbReference type="RefSeq" id="YP_009305133.1">
    <property type="nucleotide sequence ID" value="NC_031310.1"/>
</dbReference>
<dbReference type="EMBL" id="KM817758">
    <property type="protein sequence ID" value="AJG39330.1"/>
    <property type="molecule type" value="Viral_cRNA"/>
</dbReference>
<dbReference type="GO" id="GO:0019013">
    <property type="term" value="C:viral nucleocapsid"/>
    <property type="evidence" value="ECO:0007669"/>
    <property type="project" value="UniProtKB-KW"/>
</dbReference>
<protein>
    <submittedName>
        <fullName evidence="2">Nucleocapsid protein</fullName>
    </submittedName>
</protein>
<organism evidence="2 3">
    <name type="scientific">Wuhan mosquito virus 1</name>
    <dbReference type="NCBI Taxonomy" id="1608126"/>
    <lineage>
        <taxon>Viruses</taxon>
        <taxon>Riboviria</taxon>
        <taxon>Orthornavirae</taxon>
        <taxon>Negarnaviricota</taxon>
        <taxon>Polyploviricotina</taxon>
        <taxon>Bunyaviricetes</taxon>
        <taxon>Elliovirales</taxon>
        <taxon>Phasmaviridae</taxon>
        <taxon>Orthophasmavirus</taxon>
        <taxon>Orthophasmavirus wuhanense</taxon>
    </lineage>
</organism>
<feature type="compositionally biased region" description="Polar residues" evidence="1">
    <location>
        <begin position="328"/>
        <end position="345"/>
    </location>
</feature>